<dbReference type="Gene3D" id="1.10.1330.10">
    <property type="entry name" value="Dockerin domain"/>
    <property type="match status" value="1"/>
</dbReference>
<accession>A0A2M7TX25</accession>
<dbReference type="AlphaFoldDB" id="A0A2M7TX25"/>
<keyword evidence="4 5" id="KW-0720">Serine protease</keyword>
<evidence type="ECO:0000256" key="4">
    <source>
        <dbReference type="ARBA" id="ARBA00022825"/>
    </source>
</evidence>
<dbReference type="PANTHER" id="PTHR43806:SF11">
    <property type="entry name" value="CEREVISIN-RELATED"/>
    <property type="match status" value="1"/>
</dbReference>
<evidence type="ECO:0000313" key="9">
    <source>
        <dbReference type="EMBL" id="PIZ62381.1"/>
    </source>
</evidence>
<dbReference type="SUPFAM" id="SSF52743">
    <property type="entry name" value="Subtilisin-like"/>
    <property type="match status" value="1"/>
</dbReference>
<comment type="caution">
    <text evidence="9">The sequence shown here is derived from an EMBL/GenBank/DDBJ whole genome shotgun (WGS) entry which is preliminary data.</text>
</comment>
<feature type="active site" description="Charge relay system" evidence="5">
    <location>
        <position position="418"/>
    </location>
</feature>
<keyword evidence="3 5" id="KW-0378">Hydrolase</keyword>
<dbReference type="InterPro" id="IPR000209">
    <property type="entry name" value="Peptidase_S8/S53_dom"/>
</dbReference>
<dbReference type="GO" id="GO:0006508">
    <property type="term" value="P:proteolysis"/>
    <property type="evidence" value="ECO:0007669"/>
    <property type="project" value="UniProtKB-KW"/>
</dbReference>
<evidence type="ECO:0000256" key="6">
    <source>
        <dbReference type="RuleBase" id="RU003355"/>
    </source>
</evidence>
<dbReference type="InterPro" id="IPR023827">
    <property type="entry name" value="Peptidase_S8_Asp-AS"/>
</dbReference>
<dbReference type="InterPro" id="IPR015500">
    <property type="entry name" value="Peptidase_S8_subtilisin-rel"/>
</dbReference>
<comment type="similarity">
    <text evidence="1 5 6">Belongs to the peptidase S8 family.</text>
</comment>
<dbReference type="Proteomes" id="UP000228503">
    <property type="component" value="Unassembled WGS sequence"/>
</dbReference>
<evidence type="ECO:0000313" key="10">
    <source>
        <dbReference type="Proteomes" id="UP000228503"/>
    </source>
</evidence>
<feature type="compositionally biased region" description="Low complexity" evidence="7">
    <location>
        <begin position="549"/>
        <end position="568"/>
    </location>
</feature>
<dbReference type="SUPFAM" id="SSF63446">
    <property type="entry name" value="Type I dockerin domain"/>
    <property type="match status" value="1"/>
</dbReference>
<dbReference type="InterPro" id="IPR036852">
    <property type="entry name" value="Peptidase_S8/S53_dom_sf"/>
</dbReference>
<gene>
    <name evidence="9" type="ORF">COY16_04570</name>
</gene>
<dbReference type="InterPro" id="IPR018247">
    <property type="entry name" value="EF_Hand_1_Ca_BS"/>
</dbReference>
<evidence type="ECO:0000256" key="3">
    <source>
        <dbReference type="ARBA" id="ARBA00022801"/>
    </source>
</evidence>
<dbReference type="Gene3D" id="3.40.50.200">
    <property type="entry name" value="Peptidase S8/S53 domain"/>
    <property type="match status" value="1"/>
</dbReference>
<dbReference type="PROSITE" id="PS51892">
    <property type="entry name" value="SUBTILASE"/>
    <property type="match status" value="1"/>
</dbReference>
<protein>
    <recommendedName>
        <fullName evidence="8">Peptidase S8/S53 domain-containing protein</fullName>
    </recommendedName>
</protein>
<dbReference type="InterPro" id="IPR022398">
    <property type="entry name" value="Peptidase_S8_His-AS"/>
</dbReference>
<name>A0A2M7TX25_9BACT</name>
<feature type="active site" description="Charge relay system" evidence="5">
    <location>
        <position position="213"/>
    </location>
</feature>
<dbReference type="PROSITE" id="PS00138">
    <property type="entry name" value="SUBTILASE_SER"/>
    <property type="match status" value="1"/>
</dbReference>
<dbReference type="PANTHER" id="PTHR43806">
    <property type="entry name" value="PEPTIDASE S8"/>
    <property type="match status" value="1"/>
</dbReference>
<keyword evidence="2 5" id="KW-0645">Protease</keyword>
<dbReference type="GO" id="GO:0004252">
    <property type="term" value="F:serine-type endopeptidase activity"/>
    <property type="evidence" value="ECO:0007669"/>
    <property type="project" value="UniProtKB-UniRule"/>
</dbReference>
<dbReference type="PROSITE" id="PS00018">
    <property type="entry name" value="EF_HAND_1"/>
    <property type="match status" value="1"/>
</dbReference>
<organism evidence="9 10">
    <name type="scientific">Candidatus Roizmanbacteria bacterium CG_4_10_14_0_2_um_filter_39_13</name>
    <dbReference type="NCBI Taxonomy" id="1974825"/>
    <lineage>
        <taxon>Bacteria</taxon>
        <taxon>Candidatus Roizmaniibacteriota</taxon>
    </lineage>
</organism>
<dbReference type="PROSITE" id="PS00136">
    <property type="entry name" value="SUBTILASE_ASP"/>
    <property type="match status" value="1"/>
</dbReference>
<proteinExistence type="inferred from homology"/>
<dbReference type="Pfam" id="PF00082">
    <property type="entry name" value="Peptidase_S8"/>
    <property type="match status" value="1"/>
</dbReference>
<evidence type="ECO:0000256" key="7">
    <source>
        <dbReference type="SAM" id="MobiDB-lite"/>
    </source>
</evidence>
<feature type="compositionally biased region" description="Polar residues" evidence="7">
    <location>
        <begin position="569"/>
        <end position="578"/>
    </location>
</feature>
<dbReference type="PROSITE" id="PS00137">
    <property type="entry name" value="SUBTILASE_HIS"/>
    <property type="match status" value="1"/>
</dbReference>
<dbReference type="EMBL" id="PFOB01000057">
    <property type="protein sequence ID" value="PIZ62381.1"/>
    <property type="molecule type" value="Genomic_DNA"/>
</dbReference>
<feature type="active site" description="Charge relay system" evidence="5">
    <location>
        <position position="251"/>
    </location>
</feature>
<feature type="domain" description="Peptidase S8/S53" evidence="8">
    <location>
        <begin position="206"/>
        <end position="453"/>
    </location>
</feature>
<dbReference type="InterPro" id="IPR050131">
    <property type="entry name" value="Peptidase_S8_subtilisin-like"/>
</dbReference>
<reference evidence="10" key="1">
    <citation type="submission" date="2017-09" db="EMBL/GenBank/DDBJ databases">
        <title>Depth-based differentiation of microbial function through sediment-hosted aquifers and enrichment of novel symbionts in the deep terrestrial subsurface.</title>
        <authorList>
            <person name="Probst A.J."/>
            <person name="Ladd B."/>
            <person name="Jarett J.K."/>
            <person name="Geller-Mcgrath D.E."/>
            <person name="Sieber C.M.K."/>
            <person name="Emerson J.B."/>
            <person name="Anantharaman K."/>
            <person name="Thomas B.C."/>
            <person name="Malmstrom R."/>
            <person name="Stieglmeier M."/>
            <person name="Klingl A."/>
            <person name="Woyke T."/>
            <person name="Ryan C.M."/>
            <person name="Banfield J.F."/>
        </authorList>
    </citation>
    <scope>NUCLEOTIDE SEQUENCE [LARGE SCALE GENOMIC DNA]</scope>
</reference>
<evidence type="ECO:0000256" key="1">
    <source>
        <dbReference type="ARBA" id="ARBA00011073"/>
    </source>
</evidence>
<dbReference type="InterPro" id="IPR023828">
    <property type="entry name" value="Peptidase_S8_Ser-AS"/>
</dbReference>
<dbReference type="GO" id="GO:0000272">
    <property type="term" value="P:polysaccharide catabolic process"/>
    <property type="evidence" value="ECO:0007669"/>
    <property type="project" value="InterPro"/>
</dbReference>
<sequence>MKYFQAVVQILFSIFCLVSFSLLVVFPKGVFALDIDSTVPEVNIIDKNEPLYVPDSVIVHFKDEKTPEELAQKVTTRTQQKESFFGWVQVNVSNIGRAIRRDQTPETQLESIENTIDKNNLEGSEMMDLNKKGSLYVFEESSGKNIDVKKVINEFNNDPTVESAFPNAIIHGAYAPNDPAFADQWHYENITIPQAWDMSPGDTSGNVVVAVMDSGIQRNHQDLSGNILGWYDCTNGASSCQPNSGNDGFGHGTHVAGTVSAATNNNILVSGVGHNTKIISFKVLGDDNKGQLDWLIKGFHALEQQYPNKKIIVNMSLSFTVYIADFESFMNQRWIDGMVLVAAAGNAGDINKNYPAGFANVISVAATKRDNVIAPYSTRGSWVDVTAPGGSCSNQSNIGDCVLSTSNANWASYMQGTSMAAPHVSGVLALMWSVNPALSNQQIRDFLQNSSDRISGTGTYWKYGKINALAGVNSVLGTLSTPTPTYTQTPTPSDTPIPSNTPTNTPTFTPIPTATWTPIPTATFTPIPTATYTPVPTAMASVAPVLTGTPTNTPTDTPFNTPTNTSTPIASPTQSPQDTVAPDITQLPTATDSPDVTLPPACDLTTGDADCNGSVDSADYGCWVVEYLDPDAELVGDCKSADFNSSGKVDLLDFVLWRNTILSQG</sequence>
<evidence type="ECO:0000259" key="8">
    <source>
        <dbReference type="Pfam" id="PF00082"/>
    </source>
</evidence>
<dbReference type="InterPro" id="IPR036439">
    <property type="entry name" value="Dockerin_dom_sf"/>
</dbReference>
<evidence type="ECO:0000256" key="2">
    <source>
        <dbReference type="ARBA" id="ARBA00022670"/>
    </source>
</evidence>
<evidence type="ECO:0000256" key="5">
    <source>
        <dbReference type="PROSITE-ProRule" id="PRU01240"/>
    </source>
</evidence>
<dbReference type="PRINTS" id="PR00723">
    <property type="entry name" value="SUBTILISIN"/>
</dbReference>
<feature type="region of interest" description="Disordered" evidence="7">
    <location>
        <begin position="549"/>
        <end position="579"/>
    </location>
</feature>